<protein>
    <submittedName>
        <fullName evidence="2">Uncharacterized protein</fullName>
    </submittedName>
</protein>
<dbReference type="KEGG" id="sdl:Sdel_0458"/>
<organism evidence="2 3">
    <name type="scientific">Sulfurospirillum deleyianum (strain ATCC 51133 / DSM 6946 / 5175)</name>
    <dbReference type="NCBI Taxonomy" id="525898"/>
    <lineage>
        <taxon>Bacteria</taxon>
        <taxon>Pseudomonadati</taxon>
        <taxon>Campylobacterota</taxon>
        <taxon>Epsilonproteobacteria</taxon>
        <taxon>Campylobacterales</taxon>
        <taxon>Sulfurospirillaceae</taxon>
        <taxon>Sulfurospirillum</taxon>
    </lineage>
</organism>
<feature type="transmembrane region" description="Helical" evidence="1">
    <location>
        <begin position="30"/>
        <end position="49"/>
    </location>
</feature>
<dbReference type="STRING" id="525898.Sdel_0458"/>
<reference evidence="2 3" key="2">
    <citation type="journal article" date="2010" name="Stand. Genomic Sci.">
        <title>Complete genome sequence of Sulfurospirillum deleyianum type strain (5175).</title>
        <authorList>
            <person name="Sikorski J."/>
            <person name="Lapidus A."/>
            <person name="Copeland A."/>
            <person name="Glavina Del Rio T."/>
            <person name="Nolan M."/>
            <person name="Lucas S."/>
            <person name="Chen F."/>
            <person name="Tice H."/>
            <person name="Cheng J.F."/>
            <person name="Saunders E."/>
            <person name="Bruce D."/>
            <person name="Goodwin L."/>
            <person name="Pitluck S."/>
            <person name="Ovchinnikova G."/>
            <person name="Pati A."/>
            <person name="Ivanova N."/>
            <person name="Mavromatis K."/>
            <person name="Chen A."/>
            <person name="Palaniappan K."/>
            <person name="Chain P."/>
            <person name="Land M."/>
            <person name="Hauser L."/>
            <person name="Chang Y.J."/>
            <person name="Jeffries C.D."/>
            <person name="Brettin T."/>
            <person name="Detter J.C."/>
            <person name="Han C."/>
            <person name="Rohde M."/>
            <person name="Lang E."/>
            <person name="Spring S."/>
            <person name="Goker M."/>
            <person name="Bristow J."/>
            <person name="Eisen J.A."/>
            <person name="Markowitz V."/>
            <person name="Hugenholtz P."/>
            <person name="Kyrpides N.C."/>
            <person name="Klenk H.P."/>
        </authorList>
    </citation>
    <scope>NUCLEOTIDE SEQUENCE [LARGE SCALE GENOMIC DNA]</scope>
    <source>
        <strain evidence="3">ATCC 51133 / DSM 6946 / 5175</strain>
    </source>
</reference>
<evidence type="ECO:0000313" key="3">
    <source>
        <dbReference type="Proteomes" id="UP000002222"/>
    </source>
</evidence>
<keyword evidence="3" id="KW-1185">Reference proteome</keyword>
<evidence type="ECO:0000256" key="1">
    <source>
        <dbReference type="SAM" id="Phobius"/>
    </source>
</evidence>
<dbReference type="Proteomes" id="UP000002222">
    <property type="component" value="Chromosome"/>
</dbReference>
<dbReference type="EMBL" id="CP001816">
    <property type="protein sequence ID" value="ACZ11495.1"/>
    <property type="molecule type" value="Genomic_DNA"/>
</dbReference>
<accession>D1AZM8</accession>
<proteinExistence type="predicted"/>
<evidence type="ECO:0000313" key="2">
    <source>
        <dbReference type="EMBL" id="ACZ11495.1"/>
    </source>
</evidence>
<name>D1AZM8_SULD5</name>
<feature type="transmembrane region" description="Helical" evidence="1">
    <location>
        <begin position="7"/>
        <end position="24"/>
    </location>
</feature>
<dbReference type="HOGENOM" id="CLU_3048711_0_0_7"/>
<reference evidence="3" key="1">
    <citation type="submission" date="2009-11" db="EMBL/GenBank/DDBJ databases">
        <title>The complete genome of Sulfurospirillum deleyianum DSM 6946.</title>
        <authorList>
            <consortium name="US DOE Joint Genome Institute (JGI-PGF)"/>
            <person name="Lucas S."/>
            <person name="Copeland A."/>
            <person name="Lapidus A."/>
            <person name="Glavina del Rio T."/>
            <person name="Dalin E."/>
            <person name="Tice H."/>
            <person name="Bruce D."/>
            <person name="Goodwin L."/>
            <person name="Pitluck S."/>
            <person name="Kyrpides N."/>
            <person name="Mavromatis K."/>
            <person name="Ivanova N."/>
            <person name="Ovchinnikova G."/>
            <person name="Munk A.C."/>
            <person name="Lu M."/>
            <person name="Brettin T."/>
            <person name="Detter J.C."/>
            <person name="Han C."/>
            <person name="Tapia R."/>
            <person name="Larimer F."/>
            <person name="Land M."/>
            <person name="Hauser L."/>
            <person name="Markowitz V."/>
            <person name="Cheng J.F."/>
            <person name="Hugenholtz P."/>
            <person name="Woyke T."/>
            <person name="Wu D."/>
            <person name="Aumann P."/>
            <person name="Schneider S."/>
            <person name="Lang E."/>
            <person name="Spring S."/>
            <person name="Klenk H.P."/>
            <person name="Eisen J.A."/>
        </authorList>
    </citation>
    <scope>NUCLEOTIDE SEQUENCE [LARGE SCALE GENOMIC DNA]</scope>
    <source>
        <strain evidence="3">ATCC 51133 / DSM 6946 / 5175</strain>
    </source>
</reference>
<keyword evidence="1" id="KW-0472">Membrane</keyword>
<keyword evidence="1" id="KW-1133">Transmembrane helix</keyword>
<sequence precursor="true">MGNVFSFLMTLVLFGVASIFIVASSVVLEYVLPLLLFCGLVLGLILHIVDKNKK</sequence>
<gene>
    <name evidence="2" type="ordered locus">Sdel_0458</name>
</gene>
<keyword evidence="1" id="KW-0812">Transmembrane</keyword>
<dbReference type="AlphaFoldDB" id="D1AZM8"/>